<evidence type="ECO:0000259" key="1">
    <source>
        <dbReference type="SMART" id="SM00881"/>
    </source>
</evidence>
<feature type="domain" description="CoA-binding" evidence="1">
    <location>
        <begin position="13"/>
        <end position="115"/>
    </location>
</feature>
<dbReference type="Proteomes" id="UP000553766">
    <property type="component" value="Unassembled WGS sequence"/>
</dbReference>
<organism evidence="2 3">
    <name type="scientific">Rubricella aquisinus</name>
    <dbReference type="NCBI Taxonomy" id="2028108"/>
    <lineage>
        <taxon>Bacteria</taxon>
        <taxon>Pseudomonadati</taxon>
        <taxon>Pseudomonadota</taxon>
        <taxon>Alphaproteobacteria</taxon>
        <taxon>Rhodobacterales</taxon>
        <taxon>Paracoccaceae</taxon>
        <taxon>Rubricella</taxon>
    </lineage>
</organism>
<accession>A0A840WMU5</accession>
<gene>
    <name evidence="2" type="ORF">FHS89_001921</name>
</gene>
<dbReference type="RefSeq" id="WP_184011004.1">
    <property type="nucleotide sequence ID" value="NZ_JACIJS010000005.1"/>
</dbReference>
<sequence>MDESYTDDHLRKILRRTKTVACVGVSLNEVRPSYFVARYLKLKQFRVIGVNPGYAGQTGFGDQIVASLGEIPAAVGPVHMVDIFRRSEQAGAVVDEALDALLDRGLQTIWMQIGVTDPDAAARAREKGVDVIMNRCPKIEYQRLFGELRWGGIATGIISSKLK</sequence>
<dbReference type="Gene3D" id="3.40.50.720">
    <property type="entry name" value="NAD(P)-binding Rossmann-like Domain"/>
    <property type="match status" value="1"/>
</dbReference>
<dbReference type="PANTHER" id="PTHR33303:SF2">
    <property type="entry name" value="COA-BINDING DOMAIN-CONTAINING PROTEIN"/>
    <property type="match status" value="1"/>
</dbReference>
<keyword evidence="3" id="KW-1185">Reference proteome</keyword>
<proteinExistence type="predicted"/>
<dbReference type="PANTHER" id="PTHR33303">
    <property type="entry name" value="CYTOPLASMIC PROTEIN-RELATED"/>
    <property type="match status" value="1"/>
</dbReference>
<dbReference type="AlphaFoldDB" id="A0A840WMU5"/>
<dbReference type="SMART" id="SM00881">
    <property type="entry name" value="CoA_binding"/>
    <property type="match status" value="1"/>
</dbReference>
<dbReference type="SUPFAM" id="SSF51735">
    <property type="entry name" value="NAD(P)-binding Rossmann-fold domains"/>
    <property type="match status" value="1"/>
</dbReference>
<dbReference type="InterPro" id="IPR003781">
    <property type="entry name" value="CoA-bd"/>
</dbReference>
<evidence type="ECO:0000313" key="2">
    <source>
        <dbReference type="EMBL" id="MBB5515901.1"/>
    </source>
</evidence>
<protein>
    <recommendedName>
        <fullName evidence="1">CoA-binding domain-containing protein</fullName>
    </recommendedName>
</protein>
<dbReference type="Pfam" id="PF13380">
    <property type="entry name" value="CoA_binding_2"/>
    <property type="match status" value="1"/>
</dbReference>
<name>A0A840WMU5_9RHOB</name>
<reference evidence="2 3" key="1">
    <citation type="submission" date="2020-08" db="EMBL/GenBank/DDBJ databases">
        <title>Genomic Encyclopedia of Type Strains, Phase IV (KMG-IV): sequencing the most valuable type-strain genomes for metagenomic binning, comparative biology and taxonomic classification.</title>
        <authorList>
            <person name="Goeker M."/>
        </authorList>
    </citation>
    <scope>NUCLEOTIDE SEQUENCE [LARGE SCALE GENOMIC DNA]</scope>
    <source>
        <strain evidence="2 3">DSM 103377</strain>
    </source>
</reference>
<evidence type="ECO:0000313" key="3">
    <source>
        <dbReference type="Proteomes" id="UP000553766"/>
    </source>
</evidence>
<comment type="caution">
    <text evidence="2">The sequence shown here is derived from an EMBL/GenBank/DDBJ whole genome shotgun (WGS) entry which is preliminary data.</text>
</comment>
<dbReference type="InterPro" id="IPR036291">
    <property type="entry name" value="NAD(P)-bd_dom_sf"/>
</dbReference>
<dbReference type="EMBL" id="JACIJS010000005">
    <property type="protein sequence ID" value="MBB5515901.1"/>
    <property type="molecule type" value="Genomic_DNA"/>
</dbReference>